<feature type="compositionally biased region" description="Basic and acidic residues" evidence="1">
    <location>
        <begin position="89"/>
        <end position="99"/>
    </location>
</feature>
<comment type="caution">
    <text evidence="2">The sequence shown here is derived from an EMBL/GenBank/DDBJ whole genome shotgun (WGS) entry which is preliminary data.</text>
</comment>
<accession>A0A699X104</accession>
<evidence type="ECO:0000256" key="1">
    <source>
        <dbReference type="SAM" id="MobiDB-lite"/>
    </source>
</evidence>
<dbReference type="EMBL" id="BKCJ011785847">
    <property type="protein sequence ID" value="GFD52743.1"/>
    <property type="molecule type" value="Genomic_DNA"/>
</dbReference>
<protein>
    <submittedName>
        <fullName evidence="2">Uncharacterized protein</fullName>
    </submittedName>
</protein>
<dbReference type="AlphaFoldDB" id="A0A699X104"/>
<feature type="non-terminal residue" evidence="2">
    <location>
        <position position="106"/>
    </location>
</feature>
<sequence length="106" mass="11780">RSRWRHADIPEAEAAGIILHRGRSAAGEHADRPRRIGDVRQRARRHFAAGEHVRAHDGAQPVEIGLDPGDRRVVERVLDRRHRGVAGGRGDDQLGEHRIVPSGYLG</sequence>
<feature type="non-terminal residue" evidence="2">
    <location>
        <position position="1"/>
    </location>
</feature>
<reference evidence="2" key="1">
    <citation type="journal article" date="2019" name="Sci. Rep.">
        <title>Draft genome of Tanacetum cinerariifolium, the natural source of mosquito coil.</title>
        <authorList>
            <person name="Yamashiro T."/>
            <person name="Shiraishi A."/>
            <person name="Satake H."/>
            <person name="Nakayama K."/>
        </authorList>
    </citation>
    <scope>NUCLEOTIDE SEQUENCE</scope>
</reference>
<proteinExistence type="predicted"/>
<evidence type="ECO:0000313" key="2">
    <source>
        <dbReference type="EMBL" id="GFD52743.1"/>
    </source>
</evidence>
<organism evidence="2">
    <name type="scientific">Tanacetum cinerariifolium</name>
    <name type="common">Dalmatian daisy</name>
    <name type="synonym">Chrysanthemum cinerariifolium</name>
    <dbReference type="NCBI Taxonomy" id="118510"/>
    <lineage>
        <taxon>Eukaryota</taxon>
        <taxon>Viridiplantae</taxon>
        <taxon>Streptophyta</taxon>
        <taxon>Embryophyta</taxon>
        <taxon>Tracheophyta</taxon>
        <taxon>Spermatophyta</taxon>
        <taxon>Magnoliopsida</taxon>
        <taxon>eudicotyledons</taxon>
        <taxon>Gunneridae</taxon>
        <taxon>Pentapetalae</taxon>
        <taxon>asterids</taxon>
        <taxon>campanulids</taxon>
        <taxon>Asterales</taxon>
        <taxon>Asteraceae</taxon>
        <taxon>Asteroideae</taxon>
        <taxon>Anthemideae</taxon>
        <taxon>Anthemidinae</taxon>
        <taxon>Tanacetum</taxon>
    </lineage>
</organism>
<name>A0A699X104_TANCI</name>
<feature type="region of interest" description="Disordered" evidence="1">
    <location>
        <begin position="83"/>
        <end position="106"/>
    </location>
</feature>
<gene>
    <name evidence="2" type="ORF">Tci_924712</name>
</gene>